<protein>
    <recommendedName>
        <fullName evidence="3">Lipoprotein</fullName>
    </recommendedName>
</protein>
<comment type="caution">
    <text evidence="1">The sequence shown here is derived from an EMBL/GenBank/DDBJ whole genome shotgun (WGS) entry which is preliminary data.</text>
</comment>
<gene>
    <name evidence="1" type="ORF">FRC98_13855</name>
</gene>
<sequence>MTRNAIMAGMVAMGFLVGCARGATSRPDSPEPAPRQDRVAPWTLEEAVATLCDGVDGCELAQAQAVQGGRPALICAGEDDCEPGPAGQRPGSVIESLYVVTLRWSPLNTSNTCELSEVYRVDLQAREARLIARPCPEGRVVHEVKLTHGQLTEQRTSGSASNVVFDSFSYDVPAARPIERHHQEFMAEWGVARRESWNFERLSGRIDYELTCEGSAVRARESMVVDARQVSRSDAARAASRDWTRCSSPLGDERSGVRIALVNGTRLIVQWSDALPGDGQAPLPERLGELVVQLASERQSLEQTGLLCPGQQASGDKGLTTLEIPVLVEGRYEAAGLEATWHREGRRVTGVLDFSTSPGAFALRLNPSEVSPASATLPPEQKSLSTLIPADLRLVGSARARVELPCVVEHDEVRVDYDAWAAGREVQLIQPR</sequence>
<reference evidence="1 2" key="1">
    <citation type="submission" date="2019-08" db="EMBL/GenBank/DDBJ databases">
        <title>Bradymonadales sp. TMQ4.</title>
        <authorList>
            <person name="Liang Q."/>
        </authorList>
    </citation>
    <scope>NUCLEOTIDE SEQUENCE [LARGE SCALE GENOMIC DNA]</scope>
    <source>
        <strain evidence="1 2">TMQ4</strain>
    </source>
</reference>
<dbReference type="RefSeq" id="WP_146982038.1">
    <property type="nucleotide sequence ID" value="NZ_VOSM01000006.1"/>
</dbReference>
<evidence type="ECO:0008006" key="3">
    <source>
        <dbReference type="Google" id="ProtNLM"/>
    </source>
</evidence>
<organism evidence="1 2">
    <name type="scientific">Lujinxingia vulgaris</name>
    <dbReference type="NCBI Taxonomy" id="2600176"/>
    <lineage>
        <taxon>Bacteria</taxon>
        <taxon>Deltaproteobacteria</taxon>
        <taxon>Bradymonadales</taxon>
        <taxon>Lujinxingiaceae</taxon>
        <taxon>Lujinxingia</taxon>
    </lineage>
</organism>
<name>A0A5C6X2Z3_9DELT</name>
<evidence type="ECO:0000313" key="2">
    <source>
        <dbReference type="Proteomes" id="UP000321412"/>
    </source>
</evidence>
<dbReference type="OrthoDB" id="5482730at2"/>
<accession>A0A5C6X2Z3</accession>
<dbReference type="EMBL" id="VOSM01000006">
    <property type="protein sequence ID" value="TXD36203.1"/>
    <property type="molecule type" value="Genomic_DNA"/>
</dbReference>
<dbReference type="Proteomes" id="UP000321412">
    <property type="component" value="Unassembled WGS sequence"/>
</dbReference>
<dbReference type="AlphaFoldDB" id="A0A5C6X2Z3"/>
<keyword evidence="2" id="KW-1185">Reference proteome</keyword>
<proteinExistence type="predicted"/>
<dbReference type="PROSITE" id="PS51257">
    <property type="entry name" value="PROKAR_LIPOPROTEIN"/>
    <property type="match status" value="1"/>
</dbReference>
<evidence type="ECO:0000313" key="1">
    <source>
        <dbReference type="EMBL" id="TXD36203.1"/>
    </source>
</evidence>